<evidence type="ECO:0000256" key="7">
    <source>
        <dbReference type="ARBA" id="ARBA00022989"/>
    </source>
</evidence>
<evidence type="ECO:0000256" key="1">
    <source>
        <dbReference type="ARBA" id="ARBA00004141"/>
    </source>
</evidence>
<evidence type="ECO:0000256" key="11">
    <source>
        <dbReference type="SAM" id="Phobius"/>
    </source>
</evidence>
<feature type="transmembrane region" description="Helical" evidence="11">
    <location>
        <begin position="406"/>
        <end position="424"/>
    </location>
</feature>
<dbReference type="InterPro" id="IPR018212">
    <property type="entry name" value="Na/solute_symporter_CS"/>
</dbReference>
<reference evidence="12 13" key="1">
    <citation type="submission" date="2016-12" db="EMBL/GenBank/DDBJ databases">
        <title>Draft genome sequences of strains Salinicola socius SMB35, Salinicola sp. MH3R3-1 and Chromohalobacter sp. SMB17 from the Verkhnekamsk potash mining region of Russia.</title>
        <authorList>
            <person name="Mavrodi D.V."/>
            <person name="Olsson B.E."/>
            <person name="Korsakova E.S."/>
            <person name="Pyankova A."/>
            <person name="Mavrodi O.V."/>
            <person name="Plotnikova E.G."/>
        </authorList>
    </citation>
    <scope>NUCLEOTIDE SEQUENCE [LARGE SCALE GENOMIC DNA]</scope>
    <source>
        <strain evidence="12 13">SMB35</strain>
    </source>
</reference>
<dbReference type="EMBL" id="MSDO01000010">
    <property type="protein sequence ID" value="OLO04568.1"/>
    <property type="molecule type" value="Genomic_DNA"/>
</dbReference>
<dbReference type="STRING" id="404433.BTW07_09070"/>
<dbReference type="GO" id="GO:0015293">
    <property type="term" value="F:symporter activity"/>
    <property type="evidence" value="ECO:0007669"/>
    <property type="project" value="UniProtKB-KW"/>
</dbReference>
<evidence type="ECO:0000256" key="3">
    <source>
        <dbReference type="ARBA" id="ARBA00022448"/>
    </source>
</evidence>
<keyword evidence="7 11" id="KW-1133">Transmembrane helix</keyword>
<keyword evidence="3" id="KW-0813">Transport</keyword>
<dbReference type="PROSITE" id="PS50283">
    <property type="entry name" value="NA_SOLUT_SYMP_3"/>
    <property type="match status" value="1"/>
</dbReference>
<dbReference type="InterPro" id="IPR050277">
    <property type="entry name" value="Sodium:Solute_Symporter"/>
</dbReference>
<proteinExistence type="inferred from homology"/>
<keyword evidence="8 11" id="KW-0472">Membrane</keyword>
<dbReference type="Gene3D" id="1.20.1730.10">
    <property type="entry name" value="Sodium/glucose cotransporter"/>
    <property type="match status" value="1"/>
</dbReference>
<evidence type="ECO:0000313" key="12">
    <source>
        <dbReference type="EMBL" id="OLO04568.1"/>
    </source>
</evidence>
<feature type="transmembrane region" description="Helical" evidence="11">
    <location>
        <begin position="257"/>
        <end position="283"/>
    </location>
</feature>
<dbReference type="CDD" id="cd10322">
    <property type="entry name" value="SLC5sbd"/>
    <property type="match status" value="1"/>
</dbReference>
<feature type="transmembrane region" description="Helical" evidence="11">
    <location>
        <begin position="355"/>
        <end position="376"/>
    </location>
</feature>
<dbReference type="AlphaFoldDB" id="A0A1Q8ST50"/>
<dbReference type="InterPro" id="IPR001734">
    <property type="entry name" value="Na/solute_symporter"/>
</dbReference>
<dbReference type="Proteomes" id="UP000186878">
    <property type="component" value="Unassembled WGS sequence"/>
</dbReference>
<accession>A0A1Q8ST50</accession>
<evidence type="ECO:0000256" key="8">
    <source>
        <dbReference type="ARBA" id="ARBA00023136"/>
    </source>
</evidence>
<keyword evidence="9" id="KW-0915">Sodium</keyword>
<dbReference type="PANTHER" id="PTHR48086:SF7">
    <property type="entry name" value="SODIUM-SOLUTE SYMPORTER-RELATED"/>
    <property type="match status" value="1"/>
</dbReference>
<protein>
    <submittedName>
        <fullName evidence="12">Sodium:proline symporter</fullName>
    </submittedName>
</protein>
<dbReference type="GO" id="GO:0005886">
    <property type="term" value="C:plasma membrane"/>
    <property type="evidence" value="ECO:0007669"/>
    <property type="project" value="TreeGrafter"/>
</dbReference>
<evidence type="ECO:0000256" key="4">
    <source>
        <dbReference type="ARBA" id="ARBA00022475"/>
    </source>
</evidence>
<keyword evidence="13" id="KW-1185">Reference proteome</keyword>
<dbReference type="GO" id="GO:0046942">
    <property type="term" value="P:carboxylic acid transport"/>
    <property type="evidence" value="ECO:0007669"/>
    <property type="project" value="UniProtKB-ARBA"/>
</dbReference>
<evidence type="ECO:0000256" key="5">
    <source>
        <dbReference type="ARBA" id="ARBA00022692"/>
    </source>
</evidence>
<keyword evidence="5 11" id="KW-0812">Transmembrane</keyword>
<keyword evidence="4" id="KW-1003">Cell membrane</keyword>
<evidence type="ECO:0000256" key="10">
    <source>
        <dbReference type="RuleBase" id="RU362091"/>
    </source>
</evidence>
<feature type="transmembrane region" description="Helical" evidence="11">
    <location>
        <begin position="117"/>
        <end position="135"/>
    </location>
</feature>
<keyword evidence="9" id="KW-0406">Ion transport</keyword>
<feature type="transmembrane region" description="Helical" evidence="11">
    <location>
        <begin position="177"/>
        <end position="195"/>
    </location>
</feature>
<dbReference type="OrthoDB" id="9789704at2"/>
<feature type="transmembrane region" description="Helical" evidence="11">
    <location>
        <begin position="71"/>
        <end position="90"/>
    </location>
</feature>
<dbReference type="PANTHER" id="PTHR48086">
    <property type="entry name" value="SODIUM/PROLINE SYMPORTER-RELATED"/>
    <property type="match status" value="1"/>
</dbReference>
<dbReference type="PROSITE" id="PS00457">
    <property type="entry name" value="NA_SOLUT_SYMP_2"/>
    <property type="match status" value="1"/>
</dbReference>
<feature type="transmembrane region" description="Helical" evidence="11">
    <location>
        <begin position="303"/>
        <end position="325"/>
    </location>
</feature>
<feature type="transmembrane region" description="Helical" evidence="11">
    <location>
        <begin position="215"/>
        <end position="236"/>
    </location>
</feature>
<dbReference type="InterPro" id="IPR038377">
    <property type="entry name" value="Na/Glc_symporter_sf"/>
</dbReference>
<name>A0A1Q8ST50_9GAMM</name>
<keyword evidence="6" id="KW-0769">Symport</keyword>
<dbReference type="RefSeq" id="WP_075569857.1">
    <property type="nucleotide sequence ID" value="NZ_MSDO01000010.1"/>
</dbReference>
<evidence type="ECO:0000256" key="6">
    <source>
        <dbReference type="ARBA" id="ARBA00022847"/>
    </source>
</evidence>
<sequence>MQAFFVIAYIVLMVVIGLYFSRRKVHDDTDFIVAGRSLSTLVLTATLLATFVGSGSIVGGASFVFQHGPGAAIFFFAGTPIAALVVYFLLAQKMRRSRATTIPGLIEERFGPTARSIASLIILLAYVGIVSYQFTGAGQALNLAFGLPVWQGVLIAAAIMIGLATMGGLVSVAYTDYLSAIIIFGSMLIAAPIVLTRLGGLGDMMDALPATHHTLLGGLSPWQALGYFLPLFLLILGDQNLFQRFAAARDPATAKKAAMGLVIASIACTSLIVLLVCATRVMFPDITPSTAMMTLAREGLPTVVGGLLLASLVALLLTTGNSYLLSASASLTQDILGGLLKLDIPARKALLVNRLTVVGLGILAWVLGAFFPSVLAMQMYSYGMYGAAITPVFLAALLWPRATPAGALSAMIVGGVVTLVWEIALGKPMGWNSVLVAMPLAAVTLIGVSLASRPRVAVESPSV</sequence>
<feature type="transmembrane region" description="Helical" evidence="11">
    <location>
        <begin position="382"/>
        <end position="399"/>
    </location>
</feature>
<comment type="caution">
    <text evidence="12">The sequence shown here is derived from an EMBL/GenBank/DDBJ whole genome shotgun (WGS) entry which is preliminary data.</text>
</comment>
<feature type="transmembrane region" description="Helical" evidence="11">
    <location>
        <begin position="430"/>
        <end position="451"/>
    </location>
</feature>
<dbReference type="GO" id="GO:0006814">
    <property type="term" value="P:sodium ion transport"/>
    <property type="evidence" value="ECO:0007669"/>
    <property type="project" value="UniProtKB-KW"/>
</dbReference>
<evidence type="ECO:0000313" key="13">
    <source>
        <dbReference type="Proteomes" id="UP000186878"/>
    </source>
</evidence>
<evidence type="ECO:0000256" key="2">
    <source>
        <dbReference type="ARBA" id="ARBA00006434"/>
    </source>
</evidence>
<feature type="transmembrane region" description="Helical" evidence="11">
    <location>
        <begin position="147"/>
        <end position="170"/>
    </location>
</feature>
<organism evidence="12 13">
    <name type="scientific">Salinicola socius</name>
    <dbReference type="NCBI Taxonomy" id="404433"/>
    <lineage>
        <taxon>Bacteria</taxon>
        <taxon>Pseudomonadati</taxon>
        <taxon>Pseudomonadota</taxon>
        <taxon>Gammaproteobacteria</taxon>
        <taxon>Oceanospirillales</taxon>
        <taxon>Halomonadaceae</taxon>
        <taxon>Salinicola</taxon>
    </lineage>
</organism>
<gene>
    <name evidence="12" type="ORF">BTW07_09070</name>
</gene>
<comment type="similarity">
    <text evidence="2 10">Belongs to the sodium:solute symporter (SSF) (TC 2.A.21) family.</text>
</comment>
<dbReference type="Pfam" id="PF00474">
    <property type="entry name" value="SSF"/>
    <property type="match status" value="1"/>
</dbReference>
<feature type="transmembrane region" description="Helical" evidence="11">
    <location>
        <begin position="41"/>
        <end position="65"/>
    </location>
</feature>
<feature type="transmembrane region" description="Helical" evidence="11">
    <location>
        <begin position="6"/>
        <end position="21"/>
    </location>
</feature>
<comment type="subcellular location">
    <subcellularLocation>
        <location evidence="1">Membrane</location>
        <topology evidence="1">Multi-pass membrane protein</topology>
    </subcellularLocation>
</comment>
<keyword evidence="9" id="KW-0739">Sodium transport</keyword>
<evidence type="ECO:0000256" key="9">
    <source>
        <dbReference type="ARBA" id="ARBA00023201"/>
    </source>
</evidence>